<evidence type="ECO:0000313" key="1">
    <source>
        <dbReference type="EMBL" id="KAJ2766525.1"/>
    </source>
</evidence>
<comment type="caution">
    <text evidence="1">The sequence shown here is derived from an EMBL/GenBank/DDBJ whole genome shotgun (WGS) entry which is preliminary data.</text>
</comment>
<proteinExistence type="predicted"/>
<reference evidence="1" key="1">
    <citation type="submission" date="2022-07" db="EMBL/GenBank/DDBJ databases">
        <title>Phylogenomic reconstructions and comparative analyses of Kickxellomycotina fungi.</title>
        <authorList>
            <person name="Reynolds N.K."/>
            <person name="Stajich J.E."/>
            <person name="Barry K."/>
            <person name="Grigoriev I.V."/>
            <person name="Crous P."/>
            <person name="Smith M.E."/>
        </authorList>
    </citation>
    <scope>NUCLEOTIDE SEQUENCE</scope>
    <source>
        <strain evidence="1">CBS 109366</strain>
    </source>
</reference>
<accession>A0ACC1JSN3</accession>
<protein>
    <submittedName>
        <fullName evidence="1">Uncharacterized protein</fullName>
    </submittedName>
</protein>
<keyword evidence="2" id="KW-1185">Reference proteome</keyword>
<evidence type="ECO:0000313" key="2">
    <source>
        <dbReference type="Proteomes" id="UP001140234"/>
    </source>
</evidence>
<dbReference type="EMBL" id="JANBUJ010001672">
    <property type="protein sequence ID" value="KAJ2766525.1"/>
    <property type="molecule type" value="Genomic_DNA"/>
</dbReference>
<gene>
    <name evidence="1" type="ORF">IWQ57_004324</name>
</gene>
<sequence length="504" mass="52953">MATRELDGQVFDVVVLGTGLAEAIVASEAAAAGRSVLHIDRNPYYGGGNACFSVSGLIEWAAEHRNRRQVPRVEVVLGAAPADAPAFVLADERAAGEGTGAVDVGDRRVADALRRLAPYAAERGCAAEPQVAEAVGRLLENDRKYMLELAPKAVLCRGDMIELLIDTGVSEHVQFMGIEETYLVRAGHAAEKIPSSKEDVFASTTLSLIEKRKLMKLLVALGGDSEGERAGSHNDVEFSQFLREQFKLDGMLLDAVRYAVARVPYGAQVGARDGCERVRRHVRSLGRYGRMAHLCALYGGSEIAQSFCRACAVAGGTYVLGEETGAIEAAADGAGFRVPLAHGTVQARHVVMDPSYAEAGAVRVAATVSRAICILDRPALGEDATSAACYVGERGVVWLLYMTGATMAVPKGQSVLYAWADGPLVEMRDLLGQALDATRGDRGTPLLTVFMEMHTLEAAETGGGGGGILVTGTPDASADFESTVAAAQRMLAAGLGIHAAAPAA</sequence>
<name>A0ACC1JSN3_9FUNG</name>
<organism evidence="1 2">
    <name type="scientific">Coemansia nantahalensis</name>
    <dbReference type="NCBI Taxonomy" id="2789366"/>
    <lineage>
        <taxon>Eukaryota</taxon>
        <taxon>Fungi</taxon>
        <taxon>Fungi incertae sedis</taxon>
        <taxon>Zoopagomycota</taxon>
        <taxon>Kickxellomycotina</taxon>
        <taxon>Kickxellomycetes</taxon>
        <taxon>Kickxellales</taxon>
        <taxon>Kickxellaceae</taxon>
        <taxon>Coemansia</taxon>
    </lineage>
</organism>
<dbReference type="Proteomes" id="UP001140234">
    <property type="component" value="Unassembled WGS sequence"/>
</dbReference>